<comment type="caution">
    <text evidence="3">The sequence shown here is derived from an EMBL/GenBank/DDBJ whole genome shotgun (WGS) entry which is preliminary data.</text>
</comment>
<feature type="domain" description="YCII-related" evidence="2">
    <location>
        <begin position="71"/>
        <end position="155"/>
    </location>
</feature>
<name>A0A1Y1T2I9_9FLAO</name>
<protein>
    <recommendedName>
        <fullName evidence="2">YCII-related domain-containing protein</fullName>
    </recommendedName>
</protein>
<dbReference type="InterPro" id="IPR011008">
    <property type="entry name" value="Dimeric_a/b-barrel"/>
</dbReference>
<gene>
    <name evidence="3" type="ORF">IIF7_13402</name>
</gene>
<evidence type="ECO:0000256" key="1">
    <source>
        <dbReference type="ARBA" id="ARBA00007689"/>
    </source>
</evidence>
<dbReference type="Pfam" id="PF03795">
    <property type="entry name" value="YCII"/>
    <property type="match status" value="1"/>
</dbReference>
<accession>A0A1Y1T2I9</accession>
<dbReference type="STRING" id="1185767.IIF7_13402"/>
<proteinExistence type="inferred from homology"/>
<evidence type="ECO:0000313" key="3">
    <source>
        <dbReference type="EMBL" id="ORL44805.1"/>
    </source>
</evidence>
<dbReference type="SUPFAM" id="SSF54909">
    <property type="entry name" value="Dimeric alpha+beta barrel"/>
    <property type="match status" value="1"/>
</dbReference>
<dbReference type="AlphaFoldDB" id="A0A1Y1T2I9"/>
<organism evidence="3 4">
    <name type="scientific">Zunongwangia atlantica 22II14-10F7</name>
    <dbReference type="NCBI Taxonomy" id="1185767"/>
    <lineage>
        <taxon>Bacteria</taxon>
        <taxon>Pseudomonadati</taxon>
        <taxon>Bacteroidota</taxon>
        <taxon>Flavobacteriia</taxon>
        <taxon>Flavobacteriales</taxon>
        <taxon>Flavobacteriaceae</taxon>
        <taxon>Zunongwangia</taxon>
    </lineage>
</organism>
<evidence type="ECO:0000313" key="4">
    <source>
        <dbReference type="Proteomes" id="UP000192746"/>
    </source>
</evidence>
<dbReference type="EMBL" id="ARYN01000012">
    <property type="protein sequence ID" value="ORL44805.1"/>
    <property type="molecule type" value="Genomic_DNA"/>
</dbReference>
<comment type="similarity">
    <text evidence="1">Belongs to the YciI family.</text>
</comment>
<evidence type="ECO:0000259" key="2">
    <source>
        <dbReference type="Pfam" id="PF03795"/>
    </source>
</evidence>
<dbReference type="Proteomes" id="UP000192746">
    <property type="component" value="Unassembled WGS sequence"/>
</dbReference>
<sequence length="164" mass="18693">MVNCIRFLMILSLIFISCKEDKSTSVKEIKETTNEKNISAEEMSKQLQEDGFKTFTYKEGDTTYLMQQYYMVFLKAGPNRDQDSLSLAKLQQQHMAHLERMAVEGYASLIGPFEDSSDVKGIAVYNTRTLKEADSLANLDPMVKAGRLIIEVHPWWTAKGNKLN</sequence>
<reference evidence="3 4" key="1">
    <citation type="submission" date="2013-04" db="EMBL/GenBank/DDBJ databases">
        <title>Zunongwangia sp. 22II14-10F7 Genome Sequencing.</title>
        <authorList>
            <person name="Lai Q."/>
            <person name="Shao Z."/>
        </authorList>
    </citation>
    <scope>NUCLEOTIDE SEQUENCE [LARGE SCALE GENOMIC DNA]</scope>
    <source>
        <strain evidence="3 4">22II14-10F7</strain>
    </source>
</reference>
<keyword evidence="4" id="KW-1185">Reference proteome</keyword>
<dbReference type="PROSITE" id="PS51257">
    <property type="entry name" value="PROKAR_LIPOPROTEIN"/>
    <property type="match status" value="1"/>
</dbReference>
<dbReference type="Gene3D" id="3.30.70.1060">
    <property type="entry name" value="Dimeric alpha+beta barrel"/>
    <property type="match status" value="1"/>
</dbReference>
<dbReference type="InterPro" id="IPR005545">
    <property type="entry name" value="YCII"/>
</dbReference>